<dbReference type="EMBL" id="OU466860">
    <property type="protein sequence ID" value="CAH2059314.1"/>
    <property type="molecule type" value="Genomic_DNA"/>
</dbReference>
<feature type="region of interest" description="Disordered" evidence="1">
    <location>
        <begin position="694"/>
        <end position="787"/>
    </location>
</feature>
<dbReference type="PROSITE" id="PS51222">
    <property type="entry name" value="DCD"/>
    <property type="match status" value="1"/>
</dbReference>
<keyword evidence="4" id="KW-1185">Reference proteome</keyword>
<evidence type="ECO:0000256" key="1">
    <source>
        <dbReference type="SAM" id="MobiDB-lite"/>
    </source>
</evidence>
<dbReference type="PANTHER" id="PTHR46444:SF9">
    <property type="entry name" value="DCD (DEVELOPMENT AND CELL DEATH) DOMAIN PROTEIN"/>
    <property type="match status" value="1"/>
</dbReference>
<feature type="compositionally biased region" description="Basic and acidic residues" evidence="1">
    <location>
        <begin position="696"/>
        <end position="710"/>
    </location>
</feature>
<protein>
    <recommendedName>
        <fullName evidence="2">DCD domain-containing protein</fullName>
    </recommendedName>
</protein>
<accession>A0AAU9S3Y7</accession>
<organism evidence="3 4">
    <name type="scientific">Thlaspi arvense</name>
    <name type="common">Field penny-cress</name>
    <dbReference type="NCBI Taxonomy" id="13288"/>
    <lineage>
        <taxon>Eukaryota</taxon>
        <taxon>Viridiplantae</taxon>
        <taxon>Streptophyta</taxon>
        <taxon>Embryophyta</taxon>
        <taxon>Tracheophyta</taxon>
        <taxon>Spermatophyta</taxon>
        <taxon>Magnoliopsida</taxon>
        <taxon>eudicotyledons</taxon>
        <taxon>Gunneridae</taxon>
        <taxon>Pentapetalae</taxon>
        <taxon>rosids</taxon>
        <taxon>malvids</taxon>
        <taxon>Brassicales</taxon>
        <taxon>Brassicaceae</taxon>
        <taxon>Thlaspideae</taxon>
        <taxon>Thlaspi</taxon>
    </lineage>
</organism>
<proteinExistence type="predicted"/>
<evidence type="ECO:0000259" key="2">
    <source>
        <dbReference type="PROSITE" id="PS51222"/>
    </source>
</evidence>
<feature type="compositionally biased region" description="Polar residues" evidence="1">
    <location>
        <begin position="760"/>
        <end position="774"/>
    </location>
</feature>
<feature type="compositionally biased region" description="Polar residues" evidence="1">
    <location>
        <begin position="716"/>
        <end position="727"/>
    </location>
</feature>
<dbReference type="AlphaFoldDB" id="A0AAU9S3Y7"/>
<evidence type="ECO:0000313" key="3">
    <source>
        <dbReference type="EMBL" id="CAH2059314.1"/>
    </source>
</evidence>
<reference evidence="3 4" key="1">
    <citation type="submission" date="2022-03" db="EMBL/GenBank/DDBJ databases">
        <authorList>
            <person name="Nunn A."/>
            <person name="Chopra R."/>
            <person name="Nunn A."/>
            <person name="Contreras Garrido A."/>
        </authorList>
    </citation>
    <scope>NUCLEOTIDE SEQUENCE [LARGE SCALE GENOMIC DNA]</scope>
</reference>
<sequence length="787" mass="88426">MPKYRRTNLLEEPNGASGEEPEFGAIFMSNSSTRKECLRRGLFGLPMGQAGFVKQVKAGMLLFLFEFESRELHGVFQACSDGAINIEPYAFCSSGKQFPAQVKFNEKWRCRPLTEMEFRHAISDNYFTPKKFNFGLSKAQVQRLLKLFSLKKVEGSRLRKTAVAKPTRKSESRLGNTAGVRGFRNRCSEETDGDVDREFPSRVTSAGDLRGRRVTENYGFRDESDIGLETKEDEYSRDASGVFRRLVDPKMHGSKDRVGCDFSMNNGSVTDGLTHYSEYPLANDRRAPENLKHTASGWLRNEYHENGGIIQASSWSNNEEHLNTEADPVVPAQSSVPRESLYRTNTEHYDPCNPGIMGDATMKSSRYDRGAPNAGSVGSASFTDNPNYVFREEYIPVGGYVSDALPSEAVQPFPDEHNGSRMNKTSSLGLDYYIPMPTEHPQYQPDTGMTGVACPESESESRYAHLRHSQFPGFLNSAEATENMRNSERDSSQSIVPSFAYPLSSRDLSPKYGVNNETSAYQHQGEFEGHVSYSNDMVVHDSRIYPSFTHSSTSGDGVDLYTEKRAQNRVQDYQRHEKAFDTNNRMIREDLVNPAELERRRTRKSVFSRLAMPAVKRDAEKETSSDTESVDEVMAFLNDCHKHWMGQKRANMNTPGDFGKPKEKKEKTLTTEMLDADLMLPFTETTPDELLDCEESMEHSPKKRPFIDFKRRSKVQKTSGSPTQGCSKESPGHSAPQGKKRKLVRPKLIEDDSEKDKGNNDNPTDSVLASQSASDVPVPDLLGSGDQ</sequence>
<dbReference type="Proteomes" id="UP000836841">
    <property type="component" value="Chromosome 4"/>
</dbReference>
<feature type="domain" description="DCD" evidence="2">
    <location>
        <begin position="20"/>
        <end position="150"/>
    </location>
</feature>
<dbReference type="InterPro" id="IPR013989">
    <property type="entry name" value="Dev_and_cell_death_domain"/>
</dbReference>
<dbReference type="SMART" id="SM00767">
    <property type="entry name" value="DCD"/>
    <property type="match status" value="1"/>
</dbReference>
<dbReference type="PANTHER" id="PTHR46444">
    <property type="entry name" value="DCD (DEVELOPMENT AND CELL DEATH) DOMAIN PROTEIN-RELATED"/>
    <property type="match status" value="1"/>
</dbReference>
<name>A0AAU9S3Y7_THLAR</name>
<gene>
    <name evidence="3" type="ORF">TAV2_LOCUS12882</name>
</gene>
<evidence type="ECO:0000313" key="4">
    <source>
        <dbReference type="Proteomes" id="UP000836841"/>
    </source>
</evidence>
<feature type="compositionally biased region" description="Basic and acidic residues" evidence="1">
    <location>
        <begin position="747"/>
        <end position="759"/>
    </location>
</feature>
<dbReference type="Pfam" id="PF10539">
    <property type="entry name" value="Dev_Cell_Death"/>
    <property type="match status" value="1"/>
</dbReference>